<sequence>MVAGSPTTAVVTSWVRDAAAAPSMHNAQPWLFRYESEGGLLTLRMDPTRTMPITDPSTRGLHLGCGAALFNLRVAAAHAGWEARVRARPEKVAPEVLALVTFEPVAERDAVAGLHRAIALRRTSRTPFSGETVPEPVLEGLRGAATAEGARLDFADDWRVQELLDAVWDAEQSERFAPGVREEIARWTAGREGTEFEGIPSSSLGPRRYDGRAPVRTFPGHDARRDREGAVFEWAPCLAVLGSRRDRPHDWLAAGQAMERVLLQATLDGLSTSLNSQALEWPELRWLMRDPRSATAYPQMLLRFGYGPAVPATPRRPVEEILTVE</sequence>
<dbReference type="InterPro" id="IPR050627">
    <property type="entry name" value="Nitroreductase/BluB"/>
</dbReference>
<protein>
    <submittedName>
        <fullName evidence="1">Nitroreductase</fullName>
    </submittedName>
</protein>
<accession>A0ABS2V4Y6</accession>
<keyword evidence="2" id="KW-1185">Reference proteome</keyword>
<comment type="caution">
    <text evidence="1">The sequence shown here is derived from an EMBL/GenBank/DDBJ whole genome shotgun (WGS) entry which is preliminary data.</text>
</comment>
<dbReference type="EMBL" id="JAFEJA010000002">
    <property type="protein sequence ID" value="MBM9624267.1"/>
    <property type="molecule type" value="Genomic_DNA"/>
</dbReference>
<dbReference type="NCBIfam" id="NF047509">
    <property type="entry name" value="Rv3131_FMN_oxido"/>
    <property type="match status" value="1"/>
</dbReference>
<dbReference type="Gene3D" id="3.40.109.10">
    <property type="entry name" value="NADH Oxidase"/>
    <property type="match status" value="1"/>
</dbReference>
<name>A0ABS2V4Y6_9ACTN</name>
<evidence type="ECO:0000313" key="1">
    <source>
        <dbReference type="EMBL" id="MBM9624267.1"/>
    </source>
</evidence>
<gene>
    <name evidence="1" type="ORF">JE024_37520</name>
</gene>
<reference evidence="1 2" key="1">
    <citation type="journal article" date="2016" name="Arch. Microbiol.">
        <title>Streptomyces zhihengii sp. nov., isolated from rhizospheric soil of Psammosilene tunicoides.</title>
        <authorList>
            <person name="Huang M.J."/>
            <person name="Fei J.J."/>
            <person name="Salam N."/>
            <person name="Kim C.J."/>
            <person name="Hozzein W.N."/>
            <person name="Xiao M."/>
            <person name="Huang H.Q."/>
            <person name="Li W.J."/>
        </authorList>
    </citation>
    <scope>NUCLEOTIDE SEQUENCE [LARGE SCALE GENOMIC DNA]</scope>
    <source>
        <strain evidence="1 2">YIM T102</strain>
    </source>
</reference>
<evidence type="ECO:0000313" key="2">
    <source>
        <dbReference type="Proteomes" id="UP000664109"/>
    </source>
</evidence>
<dbReference type="SUPFAM" id="SSF55469">
    <property type="entry name" value="FMN-dependent nitroreductase-like"/>
    <property type="match status" value="2"/>
</dbReference>
<organism evidence="1 2">
    <name type="scientific">Streptomyces zhihengii</name>
    <dbReference type="NCBI Taxonomy" id="1818004"/>
    <lineage>
        <taxon>Bacteria</taxon>
        <taxon>Bacillati</taxon>
        <taxon>Actinomycetota</taxon>
        <taxon>Actinomycetes</taxon>
        <taxon>Kitasatosporales</taxon>
        <taxon>Streptomycetaceae</taxon>
        <taxon>Streptomyces</taxon>
    </lineage>
</organism>
<dbReference type="InterPro" id="IPR000415">
    <property type="entry name" value="Nitroreductase-like"/>
</dbReference>
<dbReference type="PANTHER" id="PTHR23026">
    <property type="entry name" value="NADPH NITROREDUCTASE"/>
    <property type="match status" value="1"/>
</dbReference>
<dbReference type="Proteomes" id="UP000664109">
    <property type="component" value="Unassembled WGS sequence"/>
</dbReference>
<dbReference type="PANTHER" id="PTHR23026:SF123">
    <property type="entry name" value="NAD(P)H NITROREDUCTASE RV3131-RELATED"/>
    <property type="match status" value="1"/>
</dbReference>
<proteinExistence type="predicted"/>
<dbReference type="RefSeq" id="WP_205378286.1">
    <property type="nucleotide sequence ID" value="NZ_JAFEJA010000002.1"/>
</dbReference>